<dbReference type="InterPro" id="IPR012845">
    <property type="entry name" value="RNA_pol_sigma_FliA_WhiG"/>
</dbReference>
<feature type="region of interest" description="Sigma-70 factor domain-2" evidence="6">
    <location>
        <begin position="13"/>
        <end position="85"/>
    </location>
</feature>
<evidence type="ECO:0000259" key="7">
    <source>
        <dbReference type="PROSITE" id="PS00715"/>
    </source>
</evidence>
<name>A0A5C7EKF3_9PROT</name>
<evidence type="ECO:0000256" key="6">
    <source>
        <dbReference type="HAMAP-Rule" id="MF_00962"/>
    </source>
</evidence>
<dbReference type="InterPro" id="IPR013325">
    <property type="entry name" value="RNA_pol_sigma_r2"/>
</dbReference>
<evidence type="ECO:0000256" key="1">
    <source>
        <dbReference type="ARBA" id="ARBA00022490"/>
    </source>
</evidence>
<dbReference type="InterPro" id="IPR007630">
    <property type="entry name" value="RNA_pol_sigma70_r4"/>
</dbReference>
<evidence type="ECO:0000313" key="9">
    <source>
        <dbReference type="EMBL" id="TXF11834.1"/>
    </source>
</evidence>
<keyword evidence="3 6" id="KW-0731">Sigma factor</keyword>
<keyword evidence="10" id="KW-1185">Reference proteome</keyword>
<dbReference type="PRINTS" id="PR00046">
    <property type="entry name" value="SIGMA70FCT"/>
</dbReference>
<keyword evidence="5 6" id="KW-0804">Transcription</keyword>
<dbReference type="PROSITE" id="PS00716">
    <property type="entry name" value="SIGMA70_2"/>
    <property type="match status" value="1"/>
</dbReference>
<dbReference type="SUPFAM" id="SSF88659">
    <property type="entry name" value="Sigma3 and sigma4 domains of RNA polymerase sigma factors"/>
    <property type="match status" value="2"/>
</dbReference>
<sequence>MYSATGWGDREYWIEQYMPLVKRIAHHMMARLPASVQVEDLVQAGMIGLLDAINRFQEGQGAQFETYAAQRIRGAILDELREADWLPRSVRRNLRRIEAAVANLEQRLRRPPTEQELAQALGVSLAEYQDMLTEARGAQLVYYDDFDDDGNGHFLDRHVADAGASVLDRILDEDFRKRLAAAIDALPEREKLVMAMYYEQEMNLKEIGAVLGVTESRVCQLHTQAIARLRSRLRDE</sequence>
<dbReference type="NCBIfam" id="NF005413">
    <property type="entry name" value="PRK06986.1"/>
    <property type="match status" value="1"/>
</dbReference>
<keyword evidence="4 6" id="KW-0238">DNA-binding</keyword>
<dbReference type="Proteomes" id="UP000321201">
    <property type="component" value="Unassembled WGS sequence"/>
</dbReference>
<dbReference type="CDD" id="cd06171">
    <property type="entry name" value="Sigma70_r4"/>
    <property type="match status" value="1"/>
</dbReference>
<dbReference type="Pfam" id="PF04542">
    <property type="entry name" value="Sigma70_r2"/>
    <property type="match status" value="1"/>
</dbReference>
<comment type="caution">
    <text evidence="9">The sequence shown here is derived from an EMBL/GenBank/DDBJ whole genome shotgun (WGS) entry which is preliminary data.</text>
</comment>
<dbReference type="AlphaFoldDB" id="A0A5C7EKF3"/>
<organism evidence="9 10">
    <name type="scientific">Pelomicrobium methylotrophicum</name>
    <dbReference type="NCBI Taxonomy" id="2602750"/>
    <lineage>
        <taxon>Bacteria</taxon>
        <taxon>Pseudomonadati</taxon>
        <taxon>Pseudomonadota</taxon>
        <taxon>Hydrogenophilia</taxon>
        <taxon>Hydrogenophilia incertae sedis</taxon>
        <taxon>Pelomicrobium</taxon>
    </lineage>
</organism>
<dbReference type="GO" id="GO:0003677">
    <property type="term" value="F:DNA binding"/>
    <property type="evidence" value="ECO:0007669"/>
    <property type="project" value="UniProtKB-UniRule"/>
</dbReference>
<dbReference type="InterPro" id="IPR007627">
    <property type="entry name" value="RNA_pol_sigma70_r2"/>
</dbReference>
<accession>A0A5C7EKF3</accession>
<dbReference type="InParanoid" id="A0A5C7EKF3"/>
<dbReference type="InterPro" id="IPR028617">
    <property type="entry name" value="Sigma70_FliA"/>
</dbReference>
<dbReference type="GO" id="GO:0016987">
    <property type="term" value="F:sigma factor activity"/>
    <property type="evidence" value="ECO:0007669"/>
    <property type="project" value="UniProtKB-UniRule"/>
</dbReference>
<keyword evidence="2 6" id="KW-0805">Transcription regulation</keyword>
<dbReference type="InterPro" id="IPR013324">
    <property type="entry name" value="RNA_pol_sigma_r3/r4-like"/>
</dbReference>
<dbReference type="PROSITE" id="PS00715">
    <property type="entry name" value="SIGMA70_1"/>
    <property type="match status" value="1"/>
</dbReference>
<dbReference type="SUPFAM" id="SSF88946">
    <property type="entry name" value="Sigma2 domain of RNA polymerase sigma factors"/>
    <property type="match status" value="1"/>
</dbReference>
<dbReference type="Pfam" id="PF04545">
    <property type="entry name" value="Sigma70_r4"/>
    <property type="match status" value="1"/>
</dbReference>
<feature type="region of interest" description="Sigma-70 factor domain-3" evidence="6">
    <location>
        <begin position="93"/>
        <end position="163"/>
    </location>
</feature>
<feature type="domain" description="RNA polymerase sigma-70" evidence="8">
    <location>
        <begin position="203"/>
        <end position="229"/>
    </location>
</feature>
<keyword evidence="1 6" id="KW-0963">Cytoplasm</keyword>
<evidence type="ECO:0000256" key="3">
    <source>
        <dbReference type="ARBA" id="ARBA00023082"/>
    </source>
</evidence>
<dbReference type="Pfam" id="PF04539">
    <property type="entry name" value="Sigma70_r3"/>
    <property type="match status" value="1"/>
</dbReference>
<dbReference type="RefSeq" id="WP_147799797.1">
    <property type="nucleotide sequence ID" value="NZ_VPFL01000010.1"/>
</dbReference>
<dbReference type="PIRSF" id="PIRSF000770">
    <property type="entry name" value="RNA_pol_sigma-SigE/K"/>
    <property type="match status" value="1"/>
</dbReference>
<dbReference type="InterPro" id="IPR014284">
    <property type="entry name" value="RNA_pol_sigma-70_dom"/>
</dbReference>
<dbReference type="EMBL" id="VPFL01000010">
    <property type="protein sequence ID" value="TXF11834.1"/>
    <property type="molecule type" value="Genomic_DNA"/>
</dbReference>
<dbReference type="GO" id="GO:0003899">
    <property type="term" value="F:DNA-directed RNA polymerase activity"/>
    <property type="evidence" value="ECO:0007669"/>
    <property type="project" value="InterPro"/>
</dbReference>
<feature type="region of interest" description="Sigma-70 factor domain-4" evidence="6">
    <location>
        <begin position="182"/>
        <end position="230"/>
    </location>
</feature>
<evidence type="ECO:0000256" key="4">
    <source>
        <dbReference type="ARBA" id="ARBA00023125"/>
    </source>
</evidence>
<dbReference type="PANTHER" id="PTHR30385:SF7">
    <property type="entry name" value="RNA POLYMERASE SIGMA FACTOR FLIA"/>
    <property type="match status" value="1"/>
</dbReference>
<dbReference type="Gene3D" id="1.10.1740.10">
    <property type="match status" value="1"/>
</dbReference>
<feature type="domain" description="RNA polymerase sigma-70" evidence="7">
    <location>
        <begin position="40"/>
        <end position="53"/>
    </location>
</feature>
<reference evidence="9 10" key="1">
    <citation type="submission" date="2019-08" db="EMBL/GenBank/DDBJ databases">
        <title>Pelomicrobium methylotrophicum gen. nov., sp. nov. a moderately thermophilic, facultatively anaerobic, lithoautotrophic and methylotrophic bacterium isolated from a terrestrial mud volcano.</title>
        <authorList>
            <person name="Slobodkina G.B."/>
            <person name="Merkel A.Y."/>
            <person name="Slobodkin A.I."/>
        </authorList>
    </citation>
    <scope>NUCLEOTIDE SEQUENCE [LARGE SCALE GENOMIC DNA]</scope>
    <source>
        <strain evidence="9 10">SM250</strain>
    </source>
</reference>
<feature type="DNA-binding region" description="H-T-H motif" evidence="6">
    <location>
        <begin position="204"/>
        <end position="223"/>
    </location>
</feature>
<dbReference type="Gene3D" id="1.20.140.160">
    <property type="match status" value="1"/>
</dbReference>
<dbReference type="InterPro" id="IPR000943">
    <property type="entry name" value="RNA_pol_sigma70"/>
</dbReference>
<feature type="short sequence motif" description="Interaction with polymerase core subunit RpoC" evidence="6">
    <location>
        <begin position="40"/>
        <end position="43"/>
    </location>
</feature>
<dbReference type="NCBIfam" id="TIGR02479">
    <property type="entry name" value="FliA_WhiG"/>
    <property type="match status" value="1"/>
</dbReference>
<dbReference type="InterPro" id="IPR007624">
    <property type="entry name" value="RNA_pol_sigma70_r3"/>
</dbReference>
<comment type="similarity">
    <text evidence="6">Belongs to the sigma-70 factor family. FliA subfamily.</text>
</comment>
<gene>
    <name evidence="6" type="primary">fliA</name>
    <name evidence="9" type="ORF">FR698_08620</name>
</gene>
<evidence type="ECO:0000256" key="2">
    <source>
        <dbReference type="ARBA" id="ARBA00023015"/>
    </source>
</evidence>
<dbReference type="FunCoup" id="A0A5C7EKF3">
    <property type="interactions" value="291"/>
</dbReference>
<comment type="subcellular location">
    <subcellularLocation>
        <location evidence="6">Cytoplasm</location>
    </subcellularLocation>
</comment>
<comment type="function">
    <text evidence="6">Sigma factors are initiation factors that promote the attachment of RNA polymerase to specific initiation sites and are then released. This sigma factor controls the expression of flagella-related genes.</text>
</comment>
<proteinExistence type="inferred from homology"/>
<dbReference type="OrthoDB" id="5290465at2"/>
<protein>
    <recommendedName>
        <fullName evidence="6">RNA polymerase sigma factor FliA</fullName>
    </recommendedName>
    <alternativeName>
        <fullName evidence="6">RNA polymerase sigma factor for flagellar operon</fullName>
    </alternativeName>
    <alternativeName>
        <fullName evidence="6">Sigma F</fullName>
    </alternativeName>
    <alternativeName>
        <fullName evidence="6">Sigma-28</fullName>
    </alternativeName>
</protein>
<evidence type="ECO:0000313" key="10">
    <source>
        <dbReference type="Proteomes" id="UP000321201"/>
    </source>
</evidence>
<dbReference type="FunFam" id="1.10.1740.10:FF:000002">
    <property type="entry name" value="RNA polymerase sigma factor FliA"/>
    <property type="match status" value="1"/>
</dbReference>
<evidence type="ECO:0000256" key="5">
    <source>
        <dbReference type="ARBA" id="ARBA00023163"/>
    </source>
</evidence>
<dbReference type="GO" id="GO:0005737">
    <property type="term" value="C:cytoplasm"/>
    <property type="evidence" value="ECO:0007669"/>
    <property type="project" value="UniProtKB-SubCell"/>
</dbReference>
<dbReference type="NCBIfam" id="TIGR02937">
    <property type="entry name" value="sigma70-ECF"/>
    <property type="match status" value="1"/>
</dbReference>
<dbReference type="PANTHER" id="PTHR30385">
    <property type="entry name" value="SIGMA FACTOR F FLAGELLAR"/>
    <property type="match status" value="1"/>
</dbReference>
<evidence type="ECO:0000259" key="8">
    <source>
        <dbReference type="PROSITE" id="PS00716"/>
    </source>
</evidence>
<dbReference type="GO" id="GO:0006352">
    <property type="term" value="P:DNA-templated transcription initiation"/>
    <property type="evidence" value="ECO:0007669"/>
    <property type="project" value="UniProtKB-UniRule"/>
</dbReference>
<dbReference type="HAMAP" id="MF_00962">
    <property type="entry name" value="Sigma70_FliA"/>
    <property type="match status" value="1"/>
</dbReference>